<evidence type="ECO:0000256" key="1">
    <source>
        <dbReference type="ARBA" id="ARBA00007362"/>
    </source>
</evidence>
<keyword evidence="2" id="KW-0812">Transmembrane</keyword>
<sequence length="308" mass="32490">MAMKIIKQPLRWQVGLVFLAGVLAISTSAIFVRLAIASAGVSGVGFSLFVAGSRLTIASMLLLPAWRNFRQAQLGPGALLYASGAGICLALHFVTWITSLSFTSIAASTTLVTTTPIWVALVSWLWFKEKLTRLTVLGIGVAFVGAVLISLGDGGAISGGSNPLLGNSLALMAAVIASLYVLWGREAQQRGLSIGSYSAVAYSMGALVLLLLSLLWGVSYLNYPVGVYLYILLLALFPQMVGHTSFNWLVRWINPTLVTLAILFEPVGACFLGYLIFQEVPGVLVLVGAVVLLVGVAVAVYGANVKIG</sequence>
<proteinExistence type="inferred from homology"/>
<evidence type="ECO:0000313" key="4">
    <source>
        <dbReference type="EMBL" id="EGJ31743.1"/>
    </source>
</evidence>
<feature type="transmembrane region" description="Helical" evidence="2">
    <location>
        <begin position="164"/>
        <end position="183"/>
    </location>
</feature>
<dbReference type="Pfam" id="PF00892">
    <property type="entry name" value="EamA"/>
    <property type="match status" value="2"/>
</dbReference>
<feature type="transmembrane region" description="Helical" evidence="2">
    <location>
        <begin position="283"/>
        <end position="303"/>
    </location>
</feature>
<protein>
    <submittedName>
        <fullName evidence="4">Integral membrane protein DUF6</fullName>
    </submittedName>
</protein>
<gene>
    <name evidence="4" type="ORF">LYNGBM3L_32670</name>
</gene>
<dbReference type="GO" id="GO:0016020">
    <property type="term" value="C:membrane"/>
    <property type="evidence" value="ECO:0007669"/>
    <property type="project" value="InterPro"/>
</dbReference>
<keyword evidence="2" id="KW-0472">Membrane</keyword>
<feature type="transmembrane region" description="Helical" evidence="2">
    <location>
        <begin position="257"/>
        <end position="277"/>
    </location>
</feature>
<feature type="domain" description="EamA" evidence="3">
    <location>
        <begin position="16"/>
        <end position="150"/>
    </location>
</feature>
<dbReference type="eggNOG" id="COG0697">
    <property type="taxonomic scope" value="Bacteria"/>
</dbReference>
<dbReference type="PANTHER" id="PTHR22911">
    <property type="entry name" value="ACYL-MALONYL CONDENSING ENZYME-RELATED"/>
    <property type="match status" value="1"/>
</dbReference>
<feature type="transmembrane region" description="Helical" evidence="2">
    <location>
        <begin position="134"/>
        <end position="152"/>
    </location>
</feature>
<comment type="similarity">
    <text evidence="1">Belongs to the EamA transporter family.</text>
</comment>
<dbReference type="HOGENOM" id="CLU_033863_0_2_3"/>
<evidence type="ECO:0000259" key="3">
    <source>
        <dbReference type="Pfam" id="PF00892"/>
    </source>
</evidence>
<feature type="domain" description="EamA" evidence="3">
    <location>
        <begin position="165"/>
        <end position="300"/>
    </location>
</feature>
<feature type="transmembrane region" description="Helical" evidence="2">
    <location>
        <begin position="47"/>
        <end position="66"/>
    </location>
</feature>
<dbReference type="EMBL" id="GL890931">
    <property type="protein sequence ID" value="EGJ31743.1"/>
    <property type="molecule type" value="Genomic_DNA"/>
</dbReference>
<name>F4XUB8_9CYAN</name>
<dbReference type="Proteomes" id="UP000003959">
    <property type="component" value="Unassembled WGS sequence"/>
</dbReference>
<dbReference type="Gene3D" id="1.10.3730.20">
    <property type="match status" value="1"/>
</dbReference>
<dbReference type="AlphaFoldDB" id="F4XUB8"/>
<feature type="transmembrane region" description="Helical" evidence="2">
    <location>
        <begin position="228"/>
        <end position="250"/>
    </location>
</feature>
<evidence type="ECO:0000313" key="5">
    <source>
        <dbReference type="Proteomes" id="UP000003959"/>
    </source>
</evidence>
<accession>F4XUB8</accession>
<evidence type="ECO:0000256" key="2">
    <source>
        <dbReference type="SAM" id="Phobius"/>
    </source>
</evidence>
<reference evidence="5" key="1">
    <citation type="journal article" date="2011" name="Proc. Natl. Acad. Sci. U.S.A.">
        <title>Genomic insights into the physiology and ecology of the marine filamentous cyanobacterium Lyngbya majuscula.</title>
        <authorList>
            <person name="Jones A.C."/>
            <person name="Monroe E.A."/>
            <person name="Podell S."/>
            <person name="Hess W.R."/>
            <person name="Klages S."/>
            <person name="Esquenazi E."/>
            <person name="Niessen S."/>
            <person name="Hoover H."/>
            <person name="Rothmann M."/>
            <person name="Lasken R.S."/>
            <person name="Yates J.R.III."/>
            <person name="Reinhardt R."/>
            <person name="Kube M."/>
            <person name="Burkart M.D."/>
            <person name="Allen E.E."/>
            <person name="Dorrestein P.C."/>
            <person name="Gerwick W.H."/>
            <person name="Gerwick L."/>
        </authorList>
    </citation>
    <scope>NUCLEOTIDE SEQUENCE [LARGE SCALE GENOMIC DNA]</scope>
    <source>
        <strain evidence="5">3L</strain>
    </source>
</reference>
<feature type="transmembrane region" description="Helical" evidence="2">
    <location>
        <begin position="195"/>
        <end position="216"/>
    </location>
</feature>
<keyword evidence="5" id="KW-1185">Reference proteome</keyword>
<dbReference type="InterPro" id="IPR037185">
    <property type="entry name" value="EmrE-like"/>
</dbReference>
<keyword evidence="2" id="KW-1133">Transmembrane helix</keyword>
<feature type="transmembrane region" description="Helical" evidence="2">
    <location>
        <begin position="78"/>
        <end position="99"/>
    </location>
</feature>
<dbReference type="PANTHER" id="PTHR22911:SF76">
    <property type="entry name" value="EAMA DOMAIN-CONTAINING PROTEIN"/>
    <property type="match status" value="1"/>
</dbReference>
<organism evidence="4 5">
    <name type="scientific">Moorena producens 3L</name>
    <dbReference type="NCBI Taxonomy" id="489825"/>
    <lineage>
        <taxon>Bacteria</taxon>
        <taxon>Bacillati</taxon>
        <taxon>Cyanobacteriota</taxon>
        <taxon>Cyanophyceae</taxon>
        <taxon>Coleofasciculales</taxon>
        <taxon>Coleofasciculaceae</taxon>
        <taxon>Moorena</taxon>
    </lineage>
</organism>
<dbReference type="InterPro" id="IPR000620">
    <property type="entry name" value="EamA_dom"/>
</dbReference>
<feature type="transmembrane region" description="Helical" evidence="2">
    <location>
        <begin position="105"/>
        <end position="127"/>
    </location>
</feature>
<dbReference type="SUPFAM" id="SSF103481">
    <property type="entry name" value="Multidrug resistance efflux transporter EmrE"/>
    <property type="match status" value="2"/>
</dbReference>